<accession>F3ZPZ1</accession>
<dbReference type="Proteomes" id="UP000018439">
    <property type="component" value="Chromosome"/>
</dbReference>
<sequence length="221" mass="26020">MTDTIKLTESDPKEVLKDQLILIASNAFANYGIKTVTMDEIAASAGISKRTLYQLFKDKEALLRECILKGQEKMRDFVAEVLSQTDNVLEVILRCYKYTIQQYHITDKRFFEDIQKYPRVYDLFLKGQRKDSTDTINFFTSGVKQGLFRPDVNFEIVNILVREQFNFLLHSNLYLKFPFLEVYESIMFTYLRGISTPKGIDKLEKFIEEYRIEQKNRSVIK</sequence>
<keyword evidence="5" id="KW-1185">Reference proteome</keyword>
<dbReference type="OrthoDB" id="881297at2"/>
<dbReference type="EMBL" id="CM001167">
    <property type="protein sequence ID" value="EGJ70433.1"/>
    <property type="molecule type" value="Genomic_DNA"/>
</dbReference>
<evidence type="ECO:0000256" key="2">
    <source>
        <dbReference type="PROSITE-ProRule" id="PRU00335"/>
    </source>
</evidence>
<dbReference type="PANTHER" id="PTHR30328:SF54">
    <property type="entry name" value="HTH-TYPE TRANSCRIPTIONAL REPRESSOR SCO4008"/>
    <property type="match status" value="1"/>
</dbReference>
<evidence type="ECO:0000259" key="3">
    <source>
        <dbReference type="PROSITE" id="PS50977"/>
    </source>
</evidence>
<dbReference type="Pfam" id="PF00440">
    <property type="entry name" value="TetR_N"/>
    <property type="match status" value="1"/>
</dbReference>
<proteinExistence type="predicted"/>
<feature type="DNA-binding region" description="H-T-H motif" evidence="2">
    <location>
        <begin position="37"/>
        <end position="56"/>
    </location>
</feature>
<dbReference type="eggNOG" id="COG1309">
    <property type="taxonomic scope" value="Bacteria"/>
</dbReference>
<name>F3ZPZ1_9BACE</name>
<protein>
    <submittedName>
        <fullName evidence="4">Regulatory protein TetR</fullName>
    </submittedName>
</protein>
<dbReference type="InterPro" id="IPR050109">
    <property type="entry name" value="HTH-type_TetR-like_transc_reg"/>
</dbReference>
<evidence type="ECO:0000313" key="5">
    <source>
        <dbReference type="Proteomes" id="UP000018439"/>
    </source>
</evidence>
<feature type="domain" description="HTH tetR-type" evidence="3">
    <location>
        <begin position="14"/>
        <end position="74"/>
    </location>
</feature>
<reference evidence="4 5" key="1">
    <citation type="journal article" date="2011" name="Stand. Genomic Sci.">
        <title>Non-contiguous finished genome sequence of Bacteroides coprosuis type strain (PC139).</title>
        <authorList>
            <person name="Land M."/>
            <person name="Held B."/>
            <person name="Gronow S."/>
            <person name="Abt B."/>
            <person name="Lucas S."/>
            <person name="Del Rio T.G."/>
            <person name="Nolan M."/>
            <person name="Tice H."/>
            <person name="Cheng J.F."/>
            <person name="Pitluck S."/>
            <person name="Liolios K."/>
            <person name="Pagani I."/>
            <person name="Ivanova N."/>
            <person name="Mavromatis K."/>
            <person name="Mikhailova N."/>
            <person name="Pati A."/>
            <person name="Tapia R."/>
            <person name="Han C."/>
            <person name="Goodwin L."/>
            <person name="Chen A."/>
            <person name="Palaniappan K."/>
            <person name="Hauser L."/>
            <person name="Brambilla E.M."/>
            <person name="Rohde M."/>
            <person name="Goker M."/>
            <person name="Detter J.C."/>
            <person name="Woyke T."/>
            <person name="Bristow J."/>
            <person name="Eisen J.A."/>
            <person name="Markowitz V."/>
            <person name="Hugenholtz P."/>
            <person name="Kyrpides N.C."/>
            <person name="Klenk H.P."/>
            <person name="Lapidus A."/>
        </authorList>
    </citation>
    <scope>NUCLEOTIDE SEQUENCE</scope>
    <source>
        <strain evidence="4 5">DSM 18011</strain>
    </source>
</reference>
<dbReference type="GO" id="GO:0003677">
    <property type="term" value="F:DNA binding"/>
    <property type="evidence" value="ECO:0007669"/>
    <property type="project" value="UniProtKB-UniRule"/>
</dbReference>
<dbReference type="STRING" id="679937.Bcop_0214"/>
<dbReference type="Gene3D" id="1.10.357.10">
    <property type="entry name" value="Tetracycline Repressor, domain 2"/>
    <property type="match status" value="1"/>
</dbReference>
<dbReference type="Gene3D" id="1.10.10.60">
    <property type="entry name" value="Homeodomain-like"/>
    <property type="match status" value="1"/>
</dbReference>
<dbReference type="InterPro" id="IPR001647">
    <property type="entry name" value="HTH_TetR"/>
</dbReference>
<gene>
    <name evidence="4" type="ORF">Bcop_0214</name>
</gene>
<dbReference type="PRINTS" id="PR00455">
    <property type="entry name" value="HTHTETR"/>
</dbReference>
<dbReference type="PANTHER" id="PTHR30328">
    <property type="entry name" value="TRANSCRIPTIONAL REPRESSOR"/>
    <property type="match status" value="1"/>
</dbReference>
<evidence type="ECO:0000256" key="1">
    <source>
        <dbReference type="ARBA" id="ARBA00023125"/>
    </source>
</evidence>
<dbReference type="HOGENOM" id="CLU_069356_30_0_10"/>
<dbReference type="PROSITE" id="PS50977">
    <property type="entry name" value="HTH_TETR_2"/>
    <property type="match status" value="1"/>
</dbReference>
<keyword evidence="1 2" id="KW-0238">DNA-binding</keyword>
<evidence type="ECO:0000313" key="4">
    <source>
        <dbReference type="EMBL" id="EGJ70433.1"/>
    </source>
</evidence>
<dbReference type="AlphaFoldDB" id="F3ZPZ1"/>
<dbReference type="InterPro" id="IPR009057">
    <property type="entry name" value="Homeodomain-like_sf"/>
</dbReference>
<dbReference type="SUPFAM" id="SSF46689">
    <property type="entry name" value="Homeodomain-like"/>
    <property type="match status" value="1"/>
</dbReference>
<organism evidence="4 5">
    <name type="scientific">Bacteroides coprosuis DSM 18011</name>
    <dbReference type="NCBI Taxonomy" id="679937"/>
    <lineage>
        <taxon>Bacteria</taxon>
        <taxon>Pseudomonadati</taxon>
        <taxon>Bacteroidota</taxon>
        <taxon>Bacteroidia</taxon>
        <taxon>Bacteroidales</taxon>
        <taxon>Bacteroidaceae</taxon>
        <taxon>Bacteroides</taxon>
    </lineage>
</organism>